<protein>
    <recommendedName>
        <fullName evidence="3">Serine acetyltransferase</fullName>
    </recommendedName>
</protein>
<gene>
    <name evidence="1" type="ORF">HAL01_15700</name>
</gene>
<dbReference type="Gene3D" id="2.160.10.10">
    <property type="entry name" value="Hexapeptide repeat proteins"/>
    <property type="match status" value="1"/>
</dbReference>
<dbReference type="InterPro" id="IPR001451">
    <property type="entry name" value="Hexapep"/>
</dbReference>
<organism evidence="1 2">
    <name type="scientific">Halolactibacillus alkaliphilus</name>
    <dbReference type="NCBI Taxonomy" id="442899"/>
    <lineage>
        <taxon>Bacteria</taxon>
        <taxon>Bacillati</taxon>
        <taxon>Bacillota</taxon>
        <taxon>Bacilli</taxon>
        <taxon>Bacillales</taxon>
        <taxon>Bacillaceae</taxon>
        <taxon>Halolactibacillus</taxon>
    </lineage>
</organism>
<comment type="caution">
    <text evidence="1">The sequence shown here is derived from an EMBL/GenBank/DDBJ whole genome shotgun (WGS) entry which is preliminary data.</text>
</comment>
<keyword evidence="2" id="KW-1185">Reference proteome</keyword>
<dbReference type="OrthoDB" id="9812571at2"/>
<dbReference type="EMBL" id="BJYE01000018">
    <property type="protein sequence ID" value="GEN57106.1"/>
    <property type="molecule type" value="Genomic_DNA"/>
</dbReference>
<sequence length="217" mass="25112">MIERDISYFTNQQLKNILISNHDVTPYVKDSLDRTLKCFEKNNNKYYKEDLNLSVFHSGQYSIYLYYLANTIFKKSNDTELASKIYYLNKILHSVDCFYEIELPNYLGVEHPVWSILGRAKYNDGLFIYRNCTVGGNKKKYPTLGRNVIMYSNSTILGNCNIGDNVIISTGTTIKDQNIPNNSMVFGESPKLVVKQKSEGEIRELIEDIWIRNRGES</sequence>
<evidence type="ECO:0008006" key="3">
    <source>
        <dbReference type="Google" id="ProtNLM"/>
    </source>
</evidence>
<dbReference type="RefSeq" id="WP_089802109.1">
    <property type="nucleotide sequence ID" value="NZ_BJYE01000018.1"/>
</dbReference>
<reference evidence="1 2" key="1">
    <citation type="submission" date="2019-07" db="EMBL/GenBank/DDBJ databases">
        <title>Whole genome shotgun sequence of Halolactibacillus alkaliphilus NBRC 103919.</title>
        <authorList>
            <person name="Hosoyama A."/>
            <person name="Uohara A."/>
            <person name="Ohji S."/>
            <person name="Ichikawa N."/>
        </authorList>
    </citation>
    <scope>NUCLEOTIDE SEQUENCE [LARGE SCALE GENOMIC DNA]</scope>
    <source>
        <strain evidence="1 2">NBRC 103919</strain>
    </source>
</reference>
<proteinExistence type="predicted"/>
<dbReference type="InterPro" id="IPR011004">
    <property type="entry name" value="Trimer_LpxA-like_sf"/>
</dbReference>
<dbReference type="Pfam" id="PF00132">
    <property type="entry name" value="Hexapep"/>
    <property type="match status" value="1"/>
</dbReference>
<dbReference type="AlphaFoldDB" id="A0A511X2D5"/>
<dbReference type="Proteomes" id="UP000321400">
    <property type="component" value="Unassembled WGS sequence"/>
</dbReference>
<evidence type="ECO:0000313" key="2">
    <source>
        <dbReference type="Proteomes" id="UP000321400"/>
    </source>
</evidence>
<evidence type="ECO:0000313" key="1">
    <source>
        <dbReference type="EMBL" id="GEN57106.1"/>
    </source>
</evidence>
<name>A0A511X2D5_9BACI</name>
<dbReference type="SUPFAM" id="SSF51161">
    <property type="entry name" value="Trimeric LpxA-like enzymes"/>
    <property type="match status" value="1"/>
</dbReference>
<accession>A0A511X2D5</accession>
<dbReference type="STRING" id="442899.SAMN05720591_11811"/>